<keyword evidence="3" id="KW-1185">Reference proteome</keyword>
<gene>
    <name evidence="2" type="primary">ECI3_1</name>
    <name evidence="2" type="ORF">CFP56_006994</name>
</gene>
<keyword evidence="1" id="KW-1133">Transmembrane helix</keyword>
<dbReference type="Proteomes" id="UP000237347">
    <property type="component" value="Unassembled WGS sequence"/>
</dbReference>
<sequence length="374" mass="40415">YHIGSLTLIGDDHEHRLGPYLIDSLLSALSQVNSQSINGGSALITVACEKLFCNSFDVPWAHSARTSAAHCRRLLQMAQSFRFVIAKLISLPILTVAAVFGHAATAGLILCRDIMVDAQCGEVLYVSEKRGSLFILTLIGDDHEHRLGPPLIDSLLSALSQVKSQAINGGSALVTVAHGKFFCNGFNVPWGQSDARSRLHQMVESFGSVMSALLSLPVPTISAVSGHAAAGGLVLALGHDYPLHPNTHRRRSRAPSQPYFIDSLSLLSPKSTPNPSMVALLSSPSLAESRPSDYLAGLRRGSDEVQDRRVGRSARRVAERDKVKGEEAVRMGIVDSAAYDSEESVVEAAVRLGIGWRRVNGMVRCMRRLEEFVS</sequence>
<dbReference type="CDD" id="cd06558">
    <property type="entry name" value="crotonase-like"/>
    <property type="match status" value="1"/>
</dbReference>
<keyword evidence="2" id="KW-0413">Isomerase</keyword>
<evidence type="ECO:0000313" key="2">
    <source>
        <dbReference type="EMBL" id="KAK7847182.1"/>
    </source>
</evidence>
<organism evidence="2 3">
    <name type="scientific">Quercus suber</name>
    <name type="common">Cork oak</name>
    <dbReference type="NCBI Taxonomy" id="58331"/>
    <lineage>
        <taxon>Eukaryota</taxon>
        <taxon>Viridiplantae</taxon>
        <taxon>Streptophyta</taxon>
        <taxon>Embryophyta</taxon>
        <taxon>Tracheophyta</taxon>
        <taxon>Spermatophyta</taxon>
        <taxon>Magnoliopsida</taxon>
        <taxon>eudicotyledons</taxon>
        <taxon>Gunneridae</taxon>
        <taxon>Pentapetalae</taxon>
        <taxon>rosids</taxon>
        <taxon>fabids</taxon>
        <taxon>Fagales</taxon>
        <taxon>Fagaceae</taxon>
        <taxon>Quercus</taxon>
    </lineage>
</organism>
<dbReference type="GO" id="GO:0005777">
    <property type="term" value="C:peroxisome"/>
    <property type="evidence" value="ECO:0007669"/>
    <property type="project" value="TreeGrafter"/>
</dbReference>
<feature type="transmembrane region" description="Helical" evidence="1">
    <location>
        <begin position="83"/>
        <end position="110"/>
    </location>
</feature>
<proteinExistence type="predicted"/>
<evidence type="ECO:0000256" key="1">
    <source>
        <dbReference type="SAM" id="Phobius"/>
    </source>
</evidence>
<dbReference type="GO" id="GO:0006635">
    <property type="term" value="P:fatty acid beta-oxidation"/>
    <property type="evidence" value="ECO:0007669"/>
    <property type="project" value="TreeGrafter"/>
</dbReference>
<dbReference type="PANTHER" id="PTHR11941:SF75">
    <property type="entry name" value="ENOYL-COA HYDRATASE_ISOMERASE FAMILY PROTEIN"/>
    <property type="match status" value="1"/>
</dbReference>
<feature type="non-terminal residue" evidence="2">
    <location>
        <position position="1"/>
    </location>
</feature>
<dbReference type="GO" id="GO:0004165">
    <property type="term" value="F:delta(3)-delta(2)-enoyl-CoA isomerase activity"/>
    <property type="evidence" value="ECO:0007669"/>
    <property type="project" value="TreeGrafter"/>
</dbReference>
<dbReference type="Gene3D" id="3.90.226.10">
    <property type="entry name" value="2-enoyl-CoA Hydratase, Chain A, domain 1"/>
    <property type="match status" value="2"/>
</dbReference>
<dbReference type="InterPro" id="IPR001753">
    <property type="entry name" value="Enoyl-CoA_hydra/iso"/>
</dbReference>
<reference evidence="2 3" key="1">
    <citation type="journal article" date="2018" name="Sci. Data">
        <title>The draft genome sequence of cork oak.</title>
        <authorList>
            <person name="Ramos A.M."/>
            <person name="Usie A."/>
            <person name="Barbosa P."/>
            <person name="Barros P.M."/>
            <person name="Capote T."/>
            <person name="Chaves I."/>
            <person name="Simoes F."/>
            <person name="Abreu I."/>
            <person name="Carrasquinho I."/>
            <person name="Faro C."/>
            <person name="Guimaraes J.B."/>
            <person name="Mendonca D."/>
            <person name="Nobrega F."/>
            <person name="Rodrigues L."/>
            <person name="Saibo N.J.M."/>
            <person name="Varela M.C."/>
            <person name="Egas C."/>
            <person name="Matos J."/>
            <person name="Miguel C.M."/>
            <person name="Oliveira M.M."/>
            <person name="Ricardo C.P."/>
            <person name="Goncalves S."/>
        </authorList>
    </citation>
    <scope>NUCLEOTIDE SEQUENCE [LARGE SCALE GENOMIC DNA]</scope>
    <source>
        <strain evidence="3">cv. HL8</strain>
    </source>
</reference>
<keyword evidence="1" id="KW-0812">Transmembrane</keyword>
<dbReference type="EMBL" id="PKMF04000145">
    <property type="protein sequence ID" value="KAK7847182.1"/>
    <property type="molecule type" value="Genomic_DNA"/>
</dbReference>
<name>A0AAW0L7V7_QUESU</name>
<dbReference type="AlphaFoldDB" id="A0AAW0L7V7"/>
<dbReference type="PANTHER" id="PTHR11941">
    <property type="entry name" value="ENOYL-COA HYDRATASE-RELATED"/>
    <property type="match status" value="1"/>
</dbReference>
<protein>
    <submittedName>
        <fullName evidence="2">Enoyl-coa delta isomerase 3</fullName>
    </submittedName>
</protein>
<evidence type="ECO:0000313" key="3">
    <source>
        <dbReference type="Proteomes" id="UP000237347"/>
    </source>
</evidence>
<dbReference type="InterPro" id="IPR029045">
    <property type="entry name" value="ClpP/crotonase-like_dom_sf"/>
</dbReference>
<accession>A0AAW0L7V7</accession>
<keyword evidence="1" id="KW-0472">Membrane</keyword>
<comment type="caution">
    <text evidence="2">The sequence shown here is derived from an EMBL/GenBank/DDBJ whole genome shotgun (WGS) entry which is preliminary data.</text>
</comment>
<dbReference type="SUPFAM" id="SSF52096">
    <property type="entry name" value="ClpP/crotonase"/>
    <property type="match status" value="2"/>
</dbReference>
<dbReference type="Pfam" id="PF00378">
    <property type="entry name" value="ECH_1"/>
    <property type="match status" value="1"/>
</dbReference>